<keyword evidence="1" id="KW-0472">Membrane</keyword>
<evidence type="ECO:0000313" key="3">
    <source>
        <dbReference type="EMBL" id="BAG12250.1"/>
    </source>
</evidence>
<keyword evidence="1" id="KW-0812">Transmembrane</keyword>
<protein>
    <submittedName>
        <fullName evidence="3">Putative membrane protein</fullName>
    </submittedName>
</protein>
<keyword evidence="3" id="KW-0614">Plasmid</keyword>
<feature type="transmembrane region" description="Helical" evidence="1">
    <location>
        <begin position="53"/>
        <end position="72"/>
    </location>
</feature>
<evidence type="ECO:0000256" key="1">
    <source>
        <dbReference type="SAM" id="Phobius"/>
    </source>
</evidence>
<accession>B1B3J6</accession>
<reference evidence="2" key="2">
    <citation type="journal article" date="2010" name="J. Clin. Microbiol.">
        <title>Complete nucleotide sequence analysis of plasmids in strains of Staphylococcus aureus clone USA300 reveals a high level of identity among isolates with closely related core genome sequences.</title>
        <authorList>
            <person name="Kennedy A.D."/>
            <person name="Porcella S.F."/>
            <person name="Martens C."/>
            <person name="Whitney A.R."/>
            <person name="Braughton K.R."/>
            <person name="Chen L."/>
            <person name="Craig C.T."/>
            <person name="Tenover F.C."/>
            <person name="Kreiswirth B.N."/>
            <person name="Musser J.M."/>
            <person name="Deleo F.R."/>
        </authorList>
    </citation>
    <scope>NUCLEOTIDE SEQUENCE</scope>
    <source>
        <strain evidence="2">18813</strain>
        <plasmid evidence="2">p18809-P04</plasmid>
    </source>
</reference>
<proteinExistence type="predicted"/>
<keyword evidence="1" id="KW-1133">Transmembrane helix</keyword>
<geneLocation type="plasmid" evidence="3">
    <name>pTZ2162</name>
</geneLocation>
<organism evidence="3">
    <name type="scientific">Staphylococcus aureus</name>
    <dbReference type="NCBI Taxonomy" id="1280"/>
    <lineage>
        <taxon>Bacteria</taxon>
        <taxon>Bacillati</taxon>
        <taxon>Bacillota</taxon>
        <taxon>Bacilli</taxon>
        <taxon>Bacillales</taxon>
        <taxon>Staphylococcaceae</taxon>
        <taxon>Staphylococcus</taxon>
    </lineage>
</organism>
<sequence>MHIRQYEKGKYFYDTLKCIDKNRRVYKRQYEIYTKSNKNFVCKRTKPRTIRRSSGFFGELALIVYIIFYHVYGANNQIT</sequence>
<name>B1B3J6_STAAU</name>
<dbReference type="EMBL" id="AB304512">
    <property type="protein sequence ID" value="BAG12250.1"/>
    <property type="molecule type" value="Genomic_DNA"/>
</dbReference>
<gene>
    <name evidence="3" type="primary">pSAS06</name>
    <name evidence="2" type="ORF">SUM_0004</name>
</gene>
<dbReference type="AlphaFoldDB" id="B1B3J6"/>
<dbReference type="EMBL" id="CP002146">
    <property type="protein sequence ID" value="ADM29123.1"/>
    <property type="molecule type" value="Genomic_DNA"/>
</dbReference>
<reference evidence="3" key="1">
    <citation type="journal article" date="2008" name="Plasmid">
        <title>Characterization of the pTZ2162 encoding multidrug efflux gene qacB from Staphylococcus aureus.</title>
        <authorList>
            <person name="Nakaminami H."/>
            <person name="Noguchi N."/>
            <person name="Nishijima S."/>
            <person name="Kurokawa I."/>
            <person name="Sasatsu M."/>
        </authorList>
    </citation>
    <scope>NUCLEOTIDE SEQUENCE</scope>
    <source>
        <strain evidence="3">TPS162</strain>
        <plasmid evidence="3">pTZ2162</plasmid>
    </source>
</reference>
<evidence type="ECO:0000313" key="2">
    <source>
        <dbReference type="EMBL" id="ADM29123.1"/>
    </source>
</evidence>
<geneLocation type="plasmid" evidence="2">
    <name>p18809-P04</name>
</geneLocation>